<organism evidence="3 4">
    <name type="scientific">Streptomyces cavernicola</name>
    <dbReference type="NCBI Taxonomy" id="3043613"/>
    <lineage>
        <taxon>Bacteria</taxon>
        <taxon>Bacillati</taxon>
        <taxon>Actinomycetota</taxon>
        <taxon>Actinomycetes</taxon>
        <taxon>Kitasatosporales</taxon>
        <taxon>Streptomycetaceae</taxon>
        <taxon>Streptomyces</taxon>
    </lineage>
</organism>
<comment type="caution">
    <text evidence="3">The sequence shown here is derived from an EMBL/GenBank/DDBJ whole genome shotgun (WGS) entry which is preliminary data.</text>
</comment>
<feature type="domain" description="Purine catabolism PurC-like" evidence="1">
    <location>
        <begin position="12"/>
        <end position="122"/>
    </location>
</feature>
<dbReference type="Gene3D" id="1.10.10.2840">
    <property type="entry name" value="PucR C-terminal helix-turn-helix domain"/>
    <property type="match status" value="1"/>
</dbReference>
<feature type="domain" description="PucR C-terminal helix-turn-helix" evidence="2">
    <location>
        <begin position="431"/>
        <end position="488"/>
    </location>
</feature>
<reference evidence="3 4" key="1">
    <citation type="submission" date="2023-05" db="EMBL/GenBank/DDBJ databases">
        <title>Draft genome sequence of Streptomyces sp. B-S-A6 isolated from a cave soil in Thailand.</title>
        <authorList>
            <person name="Chamroensaksri N."/>
            <person name="Muangham S."/>
        </authorList>
    </citation>
    <scope>NUCLEOTIDE SEQUENCE [LARGE SCALE GENOMIC DNA]</scope>
    <source>
        <strain evidence="3 4">B-S-A6</strain>
    </source>
</reference>
<accession>A0ABT6SMQ9</accession>
<evidence type="ECO:0000259" key="2">
    <source>
        <dbReference type="Pfam" id="PF13556"/>
    </source>
</evidence>
<keyword evidence="4" id="KW-1185">Reference proteome</keyword>
<proteinExistence type="predicted"/>
<dbReference type="Pfam" id="PF13556">
    <property type="entry name" value="HTH_30"/>
    <property type="match status" value="1"/>
</dbReference>
<dbReference type="RefSeq" id="WP_282547321.1">
    <property type="nucleotide sequence ID" value="NZ_JASCIQ010000079.1"/>
</dbReference>
<gene>
    <name evidence="3" type="ORF">QIS96_37245</name>
</gene>
<dbReference type="EMBL" id="JASCIQ010000079">
    <property type="protein sequence ID" value="MDI3409453.1"/>
    <property type="molecule type" value="Genomic_DNA"/>
</dbReference>
<dbReference type="Proteomes" id="UP001223978">
    <property type="component" value="Unassembled WGS sequence"/>
</dbReference>
<dbReference type="InterPro" id="IPR042070">
    <property type="entry name" value="PucR_C-HTH_sf"/>
</dbReference>
<dbReference type="InterPro" id="IPR025736">
    <property type="entry name" value="PucR_C-HTH_dom"/>
</dbReference>
<dbReference type="Pfam" id="PF07905">
    <property type="entry name" value="PucR"/>
    <property type="match status" value="1"/>
</dbReference>
<dbReference type="PANTHER" id="PTHR33744">
    <property type="entry name" value="CARBOHYDRATE DIACID REGULATOR"/>
    <property type="match status" value="1"/>
</dbReference>
<sequence>MDDFTVGDLVGMEQFDCRVLAGSAGLRRPLVWAHSCELEDPWRWLGADELLMTVGICVPRGAQAQRRLITGLHGAGLAGVAIGDDLKAPPLTREMLAAADELGFPVLLVGHTTPFAAIGRTVSIANQSDQVRRIARVSRLYELARTATFGEASMLSRLSTEIGHRLHVLDVALGSEVLPQEPPLAPGLVARLVEDTAGQLQRLPARLRVDGPDAVQATALALSAHRPCMLVAEGPEDLDIDVFLLLHVQSLMSMEVERIGRERAERDVRGAELLARLVEGSLGEEAGRIALDGFGLAGARTALAVPAQARTVAVALLGDAEVPALLGEARCDAVVVLVSSDRVDDVVALLRKAVPAVGVSASSSALGQLADTARQARWALQAAVASRGGVAHYETAAPILLPRTVADAEFATRMVLGPVLDHDRLHGTELTVTLETFLNSDRSWQEAAAALRIHRQTLGYRLRKIEAITGRSLRSTGDLTTLWMALLARRITDH</sequence>
<name>A0ABT6SMQ9_9ACTN</name>
<dbReference type="PANTHER" id="PTHR33744:SF1">
    <property type="entry name" value="DNA-BINDING TRANSCRIPTIONAL ACTIVATOR ADER"/>
    <property type="match status" value="1"/>
</dbReference>
<evidence type="ECO:0000313" key="3">
    <source>
        <dbReference type="EMBL" id="MDI3409453.1"/>
    </source>
</evidence>
<dbReference type="InterPro" id="IPR012914">
    <property type="entry name" value="PucR_dom"/>
</dbReference>
<dbReference type="InterPro" id="IPR051448">
    <property type="entry name" value="CdaR-like_regulators"/>
</dbReference>
<protein>
    <submittedName>
        <fullName evidence="3">PucR family transcriptional regulator ligand-binding domain-containing protein</fullName>
    </submittedName>
</protein>
<evidence type="ECO:0000313" key="4">
    <source>
        <dbReference type="Proteomes" id="UP001223978"/>
    </source>
</evidence>
<evidence type="ECO:0000259" key="1">
    <source>
        <dbReference type="Pfam" id="PF07905"/>
    </source>
</evidence>